<keyword evidence="10" id="KW-1185">Reference proteome</keyword>
<dbReference type="SMART" id="SM00965">
    <property type="entry name" value="STN"/>
    <property type="match status" value="1"/>
</dbReference>
<evidence type="ECO:0000256" key="6">
    <source>
        <dbReference type="ARBA" id="ARBA00023237"/>
    </source>
</evidence>
<dbReference type="Gene3D" id="2.170.130.10">
    <property type="entry name" value="TonB-dependent receptor, plug domain"/>
    <property type="match status" value="1"/>
</dbReference>
<dbReference type="InterPro" id="IPR036942">
    <property type="entry name" value="Beta-barrel_TonB_sf"/>
</dbReference>
<organism evidence="9 10">
    <name type="scientific">Sunxiuqinia dokdonensis</name>
    <dbReference type="NCBI Taxonomy" id="1409788"/>
    <lineage>
        <taxon>Bacteria</taxon>
        <taxon>Pseudomonadati</taxon>
        <taxon>Bacteroidota</taxon>
        <taxon>Bacteroidia</taxon>
        <taxon>Marinilabiliales</taxon>
        <taxon>Prolixibacteraceae</taxon>
        <taxon>Sunxiuqinia</taxon>
    </lineage>
</organism>
<comment type="subcellular location">
    <subcellularLocation>
        <location evidence="1 7">Cell outer membrane</location>
        <topology evidence="1 7">Multi-pass membrane protein</topology>
    </subcellularLocation>
</comment>
<dbReference type="GO" id="GO:0009279">
    <property type="term" value="C:cell outer membrane"/>
    <property type="evidence" value="ECO:0007669"/>
    <property type="project" value="UniProtKB-SubCell"/>
</dbReference>
<dbReference type="InterPro" id="IPR023997">
    <property type="entry name" value="TonB-dep_OMP_SusC/RagA_CS"/>
</dbReference>
<dbReference type="Proteomes" id="UP000036958">
    <property type="component" value="Unassembled WGS sequence"/>
</dbReference>
<dbReference type="InterPro" id="IPR037066">
    <property type="entry name" value="Plug_dom_sf"/>
</dbReference>
<dbReference type="SUPFAM" id="SSF56935">
    <property type="entry name" value="Porins"/>
    <property type="match status" value="1"/>
</dbReference>
<dbReference type="Pfam" id="PF07715">
    <property type="entry name" value="Plug"/>
    <property type="match status" value="1"/>
</dbReference>
<comment type="caution">
    <text evidence="9">The sequence shown here is derived from an EMBL/GenBank/DDBJ whole genome shotgun (WGS) entry which is preliminary data.</text>
</comment>
<dbReference type="NCBIfam" id="TIGR04056">
    <property type="entry name" value="OMP_RagA_SusC"/>
    <property type="match status" value="1"/>
</dbReference>
<keyword evidence="9" id="KW-0176">Collagen</keyword>
<feature type="domain" description="Secretin/TonB short N-terminal" evidence="8">
    <location>
        <begin position="70"/>
        <end position="121"/>
    </location>
</feature>
<evidence type="ECO:0000256" key="4">
    <source>
        <dbReference type="ARBA" id="ARBA00022692"/>
    </source>
</evidence>
<dbReference type="InterPro" id="IPR012910">
    <property type="entry name" value="Plug_dom"/>
</dbReference>
<dbReference type="FunFam" id="2.60.40.1120:FF:000003">
    <property type="entry name" value="Outer membrane protein Omp121"/>
    <property type="match status" value="1"/>
</dbReference>
<dbReference type="PROSITE" id="PS52016">
    <property type="entry name" value="TONB_DEPENDENT_REC_3"/>
    <property type="match status" value="1"/>
</dbReference>
<proteinExistence type="inferred from homology"/>
<name>A0A0L8VBV2_9BACT</name>
<keyword evidence="3 7" id="KW-1134">Transmembrane beta strand</keyword>
<reference evidence="10" key="1">
    <citation type="submission" date="2015-07" db="EMBL/GenBank/DDBJ databases">
        <title>Genome sequencing of Sunxiuqinia dokdonensis strain SK.</title>
        <authorList>
            <person name="Ahn S."/>
            <person name="Kim B.-C."/>
        </authorList>
    </citation>
    <scope>NUCLEOTIDE SEQUENCE [LARGE SCALE GENOMIC DNA]</scope>
    <source>
        <strain evidence="10">SK</strain>
    </source>
</reference>
<accession>A0A0L8VBV2</accession>
<dbReference type="InterPro" id="IPR039426">
    <property type="entry name" value="TonB-dep_rcpt-like"/>
</dbReference>
<dbReference type="Gene3D" id="2.40.170.20">
    <property type="entry name" value="TonB-dependent receptor, beta-barrel domain"/>
    <property type="match status" value="1"/>
</dbReference>
<evidence type="ECO:0000256" key="5">
    <source>
        <dbReference type="ARBA" id="ARBA00023136"/>
    </source>
</evidence>
<keyword evidence="5 7" id="KW-0472">Membrane</keyword>
<evidence type="ECO:0000256" key="1">
    <source>
        <dbReference type="ARBA" id="ARBA00004571"/>
    </source>
</evidence>
<dbReference type="Pfam" id="PF13715">
    <property type="entry name" value="CarbopepD_reg_2"/>
    <property type="match status" value="1"/>
</dbReference>
<dbReference type="STRING" id="1409788.NC99_12650"/>
<dbReference type="SUPFAM" id="SSF49464">
    <property type="entry name" value="Carboxypeptidase regulatory domain-like"/>
    <property type="match status" value="1"/>
</dbReference>
<dbReference type="AlphaFoldDB" id="A0A0L8VBV2"/>
<gene>
    <name evidence="9" type="ORF">NC99_12650</name>
</gene>
<protein>
    <submittedName>
        <fullName evidence="9">Collagen-binding protein</fullName>
    </submittedName>
</protein>
<evidence type="ECO:0000259" key="8">
    <source>
        <dbReference type="SMART" id="SM00965"/>
    </source>
</evidence>
<keyword evidence="6 7" id="KW-0998">Cell outer membrane</keyword>
<sequence length="1154" mass="127796">MKKKRINGSHAPWVDVPKIFRIMKLVCLFMMAALLHVSAASNAQKTKLSVSGQNLTIEQVLGQIEDQSEFSFFYNNQEVDLSKSVSLDMKNQTIDQVLAFLMDESGLTYTVNNKLIIIHQRQDSRFSEQTNQSRAVSGKVTDSTGEPLPGVTVLIKGTVQGAITSLDGSYTIENVPADGTLVFSFVGMRSQEIGVGNQSTINVVMLEDAIGIEEVVAIGYGTQKKKLTTGANINVGSEDLVQQSTSEALEAIQSQSPGVNIIQNSGMPGEGFKVNIRGLGTIGNSQPLYVIDGVAGGDINNISPADIESIDILKDAASAAIYGSRAANGVVLVTTKQGHVGQLQVTYDGYYGVQQIENLAKPLNAQQFMDMYNEERVVSGRSAVDFASAIPALYQKIQSGEWNGTNWMEEAYNENAPIQNHAINISGGSNQSVFSMGFSYSSQEGVFGKPVEPKYERYTLRLNSDHVLYEKNGMEVIKVGQTFNYSYSKKGGIAIGGMYYNDVRNMLGGNPLVPVYNDAGEYYAYDDLDDSGLADLSSRIYNPLAQMHLNRGMNDGRNYNINSSAYLQVQPIKGLFFRSNYGYRFNGNSYRQYQPAYELAGDVSLSPGRIQQSGGTGHSWTFENTLNYKFNTGDHGLDMLVGQSIEKWGLGTNMDVTNAYPTFIGFEHAYLDNTDGLTTGVTNISGGPLDWGQLASFFGRVNYDYKEKYLLTLVMRADGSSNFAKGNRWGYFPSVAAGWLMSEEDFLMGSDVIDFLKLRMSWGQNGNSTIAPFQYLALVGFNVENNYRFGDNRSEMQLGGFPSILPNPDVAWETSEQLNIGVDAYFLDSRFQVILDYYKKTTKDWLVRQPLPAIFGAQAPFYNGGDVENKGVELALRWNDRIRDFNYGAHFNISKNDNEVTRLGNAAGFIQSNGSIISQGTDPVWRVETGFPIGYFYGYETAGVFQNQQQIDNWTEGFLQADPEPGDVIFVDTNRDGAVTPDDKTMMGNPHPDFRIGFGLNFEYKGFSFAVTGKGAFGHQILKSYRSFADNEFQNYTDHILNRWHGEGTSNKLPRMSAGNTTNRINISQIYIEDGDFVKIQNLTVGYDFKNLMPRLPFGEARLYLTGRNLLTFTDYSGMDPEVGYGDEQPFVSGIDLGFYPSPRTYLIGVNLKF</sequence>
<evidence type="ECO:0000256" key="3">
    <source>
        <dbReference type="ARBA" id="ARBA00022452"/>
    </source>
</evidence>
<dbReference type="NCBIfam" id="TIGR04057">
    <property type="entry name" value="SusC_RagA_signa"/>
    <property type="match status" value="1"/>
</dbReference>
<keyword evidence="2 7" id="KW-0813">Transport</keyword>
<keyword evidence="4 7" id="KW-0812">Transmembrane</keyword>
<dbReference type="Pfam" id="PF07660">
    <property type="entry name" value="STN"/>
    <property type="match status" value="1"/>
</dbReference>
<evidence type="ECO:0000256" key="7">
    <source>
        <dbReference type="PROSITE-ProRule" id="PRU01360"/>
    </source>
</evidence>
<dbReference type="InterPro" id="IPR008969">
    <property type="entry name" value="CarboxyPept-like_regulatory"/>
</dbReference>
<dbReference type="Gene3D" id="2.60.40.1120">
    <property type="entry name" value="Carboxypeptidase-like, regulatory domain"/>
    <property type="match status" value="1"/>
</dbReference>
<dbReference type="EMBL" id="LGIA01000060">
    <property type="protein sequence ID" value="KOH45941.1"/>
    <property type="molecule type" value="Genomic_DNA"/>
</dbReference>
<evidence type="ECO:0000313" key="9">
    <source>
        <dbReference type="EMBL" id="KOH45941.1"/>
    </source>
</evidence>
<evidence type="ECO:0000256" key="2">
    <source>
        <dbReference type="ARBA" id="ARBA00022448"/>
    </source>
</evidence>
<comment type="similarity">
    <text evidence="7">Belongs to the TonB-dependent receptor family.</text>
</comment>
<dbReference type="InterPro" id="IPR011662">
    <property type="entry name" value="Secretin/TonB_short_N"/>
</dbReference>
<dbReference type="PATRIC" id="fig|1409788.3.peg.1288"/>
<evidence type="ECO:0000313" key="10">
    <source>
        <dbReference type="Proteomes" id="UP000036958"/>
    </source>
</evidence>
<dbReference type="InterPro" id="IPR023996">
    <property type="entry name" value="TonB-dep_OMP_SusC/RagA"/>
</dbReference>